<feature type="transmembrane region" description="Helical" evidence="1">
    <location>
        <begin position="12"/>
        <end position="34"/>
    </location>
</feature>
<dbReference type="EMBL" id="JBBWWT010000017">
    <property type="protein sequence ID" value="MEL1266386.1"/>
    <property type="molecule type" value="Genomic_DNA"/>
</dbReference>
<comment type="caution">
    <text evidence="2">The sequence shown here is derived from an EMBL/GenBank/DDBJ whole genome shotgun (WGS) entry which is preliminary data.</text>
</comment>
<protein>
    <submittedName>
        <fullName evidence="2">Uncharacterized protein</fullName>
    </submittedName>
</protein>
<dbReference type="RefSeq" id="WP_341727558.1">
    <property type="nucleotide sequence ID" value="NZ_JBBWWT010000017.1"/>
</dbReference>
<name>A0ABU9J7P1_9GAMM</name>
<gene>
    <name evidence="2" type="ORF">AAD027_18705</name>
</gene>
<keyword evidence="3" id="KW-1185">Reference proteome</keyword>
<dbReference type="Proteomes" id="UP001459204">
    <property type="component" value="Unassembled WGS sequence"/>
</dbReference>
<keyword evidence="1" id="KW-0472">Membrane</keyword>
<accession>A0ABU9J7P1</accession>
<evidence type="ECO:0000256" key="1">
    <source>
        <dbReference type="SAM" id="Phobius"/>
    </source>
</evidence>
<evidence type="ECO:0000313" key="2">
    <source>
        <dbReference type="EMBL" id="MEL1266386.1"/>
    </source>
</evidence>
<sequence>MAMVLRANLMNALKRLPLMQWVPLCAAVICFLAWPTPLGVVLAIGVGIVCAGLFRGMERHRREDGLPALTIQQVAERKVERKFI</sequence>
<evidence type="ECO:0000313" key="3">
    <source>
        <dbReference type="Proteomes" id="UP001459204"/>
    </source>
</evidence>
<organism evidence="2 3">
    <name type="scientific">Pseudoxanthomonas putridarboris</name>
    <dbReference type="NCBI Taxonomy" id="752605"/>
    <lineage>
        <taxon>Bacteria</taxon>
        <taxon>Pseudomonadati</taxon>
        <taxon>Pseudomonadota</taxon>
        <taxon>Gammaproteobacteria</taxon>
        <taxon>Lysobacterales</taxon>
        <taxon>Lysobacteraceae</taxon>
        <taxon>Pseudoxanthomonas</taxon>
    </lineage>
</organism>
<keyword evidence="1" id="KW-0812">Transmembrane</keyword>
<reference evidence="2 3" key="1">
    <citation type="submission" date="2024-04" db="EMBL/GenBank/DDBJ databases">
        <title>Draft genome sequence of Pseudoxanthomonas putridarboris WD12.</title>
        <authorList>
            <person name="Oh J."/>
        </authorList>
    </citation>
    <scope>NUCLEOTIDE SEQUENCE [LARGE SCALE GENOMIC DNA]</scope>
    <source>
        <strain evidence="2 3">WD12</strain>
    </source>
</reference>
<keyword evidence="1" id="KW-1133">Transmembrane helix</keyword>
<proteinExistence type="predicted"/>